<comment type="caution">
    <text evidence="1">The sequence shown here is derived from an EMBL/GenBank/DDBJ whole genome shotgun (WGS) entry which is preliminary data.</text>
</comment>
<gene>
    <name evidence="1" type="ORF">QVD17_03569</name>
</gene>
<protein>
    <submittedName>
        <fullName evidence="1">Uncharacterized protein</fullName>
    </submittedName>
</protein>
<sequence>MNAFSCCQYPPPLLQPNSFCDYQQKSTTNASLPHPLLYVVINPIIPFSPTQDPISHTLTHSHTLFFSLYNTHIFHGFHNPNHIVIHEHDLFPPSHDCNSNHLLF</sequence>
<dbReference type="Proteomes" id="UP001229421">
    <property type="component" value="Unassembled WGS sequence"/>
</dbReference>
<evidence type="ECO:0000313" key="2">
    <source>
        <dbReference type="Proteomes" id="UP001229421"/>
    </source>
</evidence>
<name>A0AAD8LEU6_TARER</name>
<dbReference type="EMBL" id="JAUHHV010000001">
    <property type="protein sequence ID" value="KAK1437771.1"/>
    <property type="molecule type" value="Genomic_DNA"/>
</dbReference>
<dbReference type="AlphaFoldDB" id="A0AAD8LEU6"/>
<organism evidence="1 2">
    <name type="scientific">Tagetes erecta</name>
    <name type="common">African marigold</name>
    <dbReference type="NCBI Taxonomy" id="13708"/>
    <lineage>
        <taxon>Eukaryota</taxon>
        <taxon>Viridiplantae</taxon>
        <taxon>Streptophyta</taxon>
        <taxon>Embryophyta</taxon>
        <taxon>Tracheophyta</taxon>
        <taxon>Spermatophyta</taxon>
        <taxon>Magnoliopsida</taxon>
        <taxon>eudicotyledons</taxon>
        <taxon>Gunneridae</taxon>
        <taxon>Pentapetalae</taxon>
        <taxon>asterids</taxon>
        <taxon>campanulids</taxon>
        <taxon>Asterales</taxon>
        <taxon>Asteraceae</taxon>
        <taxon>Asteroideae</taxon>
        <taxon>Heliantheae alliance</taxon>
        <taxon>Tageteae</taxon>
        <taxon>Tagetes</taxon>
    </lineage>
</organism>
<reference evidence="1" key="1">
    <citation type="journal article" date="2023" name="bioRxiv">
        <title>Improved chromosome-level genome assembly for marigold (Tagetes erecta).</title>
        <authorList>
            <person name="Jiang F."/>
            <person name="Yuan L."/>
            <person name="Wang S."/>
            <person name="Wang H."/>
            <person name="Xu D."/>
            <person name="Wang A."/>
            <person name="Fan W."/>
        </authorList>
    </citation>
    <scope>NUCLEOTIDE SEQUENCE</scope>
    <source>
        <strain evidence="1">WSJ</strain>
        <tissue evidence="1">Leaf</tissue>
    </source>
</reference>
<accession>A0AAD8LEU6</accession>
<evidence type="ECO:0000313" key="1">
    <source>
        <dbReference type="EMBL" id="KAK1437771.1"/>
    </source>
</evidence>
<proteinExistence type="predicted"/>
<keyword evidence="2" id="KW-1185">Reference proteome</keyword>